<evidence type="ECO:0000256" key="12">
    <source>
        <dbReference type="ARBA" id="ARBA00022741"/>
    </source>
</evidence>
<evidence type="ECO:0000256" key="9">
    <source>
        <dbReference type="ARBA" id="ARBA00022692"/>
    </source>
</evidence>
<dbReference type="GO" id="GO:0016020">
    <property type="term" value="C:membrane"/>
    <property type="evidence" value="ECO:0007669"/>
    <property type="project" value="UniProtKB-SubCell"/>
</dbReference>
<dbReference type="InterPro" id="IPR000719">
    <property type="entry name" value="Prot_kinase_dom"/>
</dbReference>
<dbReference type="Gene3D" id="3.80.10.10">
    <property type="entry name" value="Ribonuclease Inhibitor"/>
    <property type="match status" value="1"/>
</dbReference>
<dbReference type="PROSITE" id="PS50011">
    <property type="entry name" value="PROTEIN_KINASE_DOM"/>
    <property type="match status" value="1"/>
</dbReference>
<feature type="binding site" evidence="21">
    <location>
        <position position="186"/>
    </location>
    <ligand>
        <name>ATP</name>
        <dbReference type="ChEBI" id="CHEBI:30616"/>
    </ligand>
</feature>
<keyword evidence="16 23" id="KW-0472">Membrane</keyword>
<dbReference type="RefSeq" id="NP_001324219.1">
    <property type="nucleotide sequence ID" value="NM_001335400.1"/>
</dbReference>
<dbReference type="SUPFAM" id="SSF56112">
    <property type="entry name" value="Protein kinase-like (PK-like)"/>
    <property type="match status" value="1"/>
</dbReference>
<sequence length="484" mass="54059">MELVSLDLFANNISGPIPSSLGKLGKLRFLRLYNNSLSGEIPRSLTALPLDVLDISNNRLSGDIPVNGSFSQFTSMSFANNKLRPRPASPSPSPSGTSAAIVVGVAAGAALLFALAWWLRRKLQGHFLDVPAEEDPEVYLGQFKRFSLRELLVATEKFSKRNVLGKGRFGILYKGRLADDTLVAVKRLNEERTKGGELQFQTEVEMISMAVHRNLLRLRGFCMTPTERLLVYPYMANGSVASCLRERPEGNPALDWPKRKHIALGSARGLAYLHDHCDQKIIHLDVKAANILLDEEFEAVVGDFGLAKLMNYNDSHVTTAVRGTIGHIAPEYLSTGKSSEKTDVFGYGVMLLELITGQKAFDLARLANDDDIMLLDWVKEVLKEKKLESLVDAELEGKYVETEVEQLIQMALLCTQSSAMERPKMSEVVRMLEGDGLAERWEEWQKEEMPIHDFNYQAYPHAGTDWLIPYSNSLIENDYPSGPR</sequence>
<keyword evidence="15 23" id="KW-1133">Transmembrane helix</keyword>
<evidence type="ECO:0000256" key="16">
    <source>
        <dbReference type="ARBA" id="ARBA00023136"/>
    </source>
</evidence>
<dbReference type="SUPFAM" id="SSF52058">
    <property type="entry name" value="L domain-like"/>
    <property type="match status" value="1"/>
</dbReference>
<evidence type="ECO:0000256" key="10">
    <source>
        <dbReference type="ARBA" id="ARBA00022729"/>
    </source>
</evidence>
<dbReference type="EC" id="2.7.11.1" evidence="4"/>
<keyword evidence="27" id="KW-1185">Reference proteome</keyword>
<evidence type="ECO:0000256" key="7">
    <source>
        <dbReference type="ARBA" id="ARBA00022614"/>
    </source>
</evidence>
<evidence type="ECO:0000256" key="11">
    <source>
        <dbReference type="ARBA" id="ARBA00022737"/>
    </source>
</evidence>
<dbReference type="FunFam" id="1.10.510.10:FF:000016">
    <property type="entry name" value="Somatic embryogenesis receptor-like kinase 1"/>
    <property type="match status" value="1"/>
</dbReference>
<keyword evidence="8" id="KW-0808">Transferase</keyword>
<evidence type="ECO:0007829" key="29">
    <source>
        <dbReference type="PeptideAtlas" id="A0A1P8AZF0"/>
    </source>
</evidence>
<keyword evidence="12 21" id="KW-0547">Nucleotide-binding</keyword>
<dbReference type="GO" id="GO:0004674">
    <property type="term" value="F:protein serine/threonine kinase activity"/>
    <property type="evidence" value="ECO:0007669"/>
    <property type="project" value="UniProtKB-KW"/>
</dbReference>
<dbReference type="Pfam" id="PF00560">
    <property type="entry name" value="LRR_1"/>
    <property type="match status" value="3"/>
</dbReference>
<reference evidence="26" key="2">
    <citation type="submission" date="2011-02" db="EMBL/GenBank/DDBJ databases">
        <authorList>
            <consortium name="TAIR"/>
            <person name="Swarbreck D."/>
            <person name="Lamesch P."/>
            <person name="Wilks C."/>
            <person name="Huala E."/>
        </authorList>
    </citation>
    <scope>NUCLEOTIDE SEQUENCE</scope>
</reference>
<dbReference type="InterPro" id="IPR011009">
    <property type="entry name" value="Kinase-like_dom_sf"/>
</dbReference>
<gene>
    <name evidence="26 28" type="primary">SERK5</name>
    <name evidence="26" type="synonym">ATSERK5</name>
    <name evidence="26" type="synonym">BAK8</name>
    <name evidence="26" type="synonym">BRI1- ASSOCIATED KINASE 8</name>
    <name evidence="25 26" type="ordered locus">At2g13800</name>
    <name evidence="26" type="ORF">F13J11.15</name>
    <name evidence="26" type="ORF">F13J11_15</name>
</gene>
<evidence type="ECO:0000256" key="8">
    <source>
        <dbReference type="ARBA" id="ARBA00022679"/>
    </source>
</evidence>
<comment type="catalytic activity">
    <reaction evidence="19">
        <text>L-threonyl-[protein] + ATP = O-phospho-L-threonyl-[protein] + ADP + H(+)</text>
        <dbReference type="Rhea" id="RHEA:46608"/>
        <dbReference type="Rhea" id="RHEA-COMP:11060"/>
        <dbReference type="Rhea" id="RHEA-COMP:11605"/>
        <dbReference type="ChEBI" id="CHEBI:15378"/>
        <dbReference type="ChEBI" id="CHEBI:30013"/>
        <dbReference type="ChEBI" id="CHEBI:30616"/>
        <dbReference type="ChEBI" id="CHEBI:61977"/>
        <dbReference type="ChEBI" id="CHEBI:456216"/>
        <dbReference type="EC" id="2.7.11.1"/>
    </reaction>
</comment>
<dbReference type="Araport" id="AT2G13800"/>
<comment type="subcellular location">
    <subcellularLocation>
        <location evidence="1">Membrane</location>
        <topology evidence="1">Single-pass type I membrane protein</topology>
    </subcellularLocation>
</comment>
<dbReference type="InterPro" id="IPR017441">
    <property type="entry name" value="Protein_kinase_ATP_BS"/>
</dbReference>
<evidence type="ECO:0000256" key="3">
    <source>
        <dbReference type="ARBA" id="ARBA00009592"/>
    </source>
</evidence>
<evidence type="ECO:0000256" key="23">
    <source>
        <dbReference type="SAM" id="Phobius"/>
    </source>
</evidence>
<reference evidence="27" key="4">
    <citation type="journal article" date="2017" name="Plant J.">
        <title>Araport11: a complete reannotation of the Arabidopsis thaliana reference genome.</title>
        <authorList>
            <person name="Cheng C.Y."/>
            <person name="Krishnakumar V."/>
            <person name="Chan A.P."/>
            <person name="Thibaud-Nissen F."/>
            <person name="Schobel S."/>
            <person name="Town C.D."/>
        </authorList>
    </citation>
    <scope>GENOME REANNOTATION</scope>
    <source>
        <strain evidence="27">cv. Columbia</strain>
    </source>
</reference>
<dbReference type="GeneID" id="815863"/>
<evidence type="ECO:0000256" key="18">
    <source>
        <dbReference type="ARBA" id="ARBA00023180"/>
    </source>
</evidence>
<keyword evidence="11" id="KW-0677">Repeat</keyword>
<evidence type="ECO:0000256" key="13">
    <source>
        <dbReference type="ARBA" id="ARBA00022777"/>
    </source>
</evidence>
<dbReference type="PANTHER" id="PTHR48006:SF102">
    <property type="entry name" value="LEUCINE-RICH REPEAT-CONTAINING PROTEIN DDB_G0281931-RELATED"/>
    <property type="match status" value="1"/>
</dbReference>
<dbReference type="EMBL" id="CP002685">
    <property type="protein sequence ID" value="ANM62038.1"/>
    <property type="molecule type" value="Genomic_DNA"/>
</dbReference>
<accession>A0A1P8AZF0</accession>
<dbReference type="PROSITE" id="PS00108">
    <property type="entry name" value="PROTEIN_KINASE_ST"/>
    <property type="match status" value="1"/>
</dbReference>
<dbReference type="Gene3D" id="1.10.510.10">
    <property type="entry name" value="Transferase(Phosphotransferase) domain 1"/>
    <property type="match status" value="1"/>
</dbReference>
<evidence type="ECO:0000256" key="6">
    <source>
        <dbReference type="ARBA" id="ARBA00022553"/>
    </source>
</evidence>
<evidence type="ECO:0000256" key="21">
    <source>
        <dbReference type="PROSITE-ProRule" id="PRU10141"/>
    </source>
</evidence>
<keyword evidence="18" id="KW-0325">Glycoprotein</keyword>
<keyword evidence="13 26" id="KW-0418">Kinase</keyword>
<dbReference type="InterPro" id="IPR001611">
    <property type="entry name" value="Leu-rich_rpt"/>
</dbReference>
<dbReference type="GO" id="GO:0005524">
    <property type="term" value="F:ATP binding"/>
    <property type="evidence" value="ECO:0007669"/>
    <property type="project" value="UniProtKB-UniRule"/>
</dbReference>
<keyword evidence="9 23" id="KW-0812">Transmembrane</keyword>
<evidence type="ECO:0007829" key="30">
    <source>
        <dbReference type="ProteomicsDB" id="A0A1P8AZF0"/>
    </source>
</evidence>
<keyword evidence="5 22" id="KW-0723">Serine/threonine-protein kinase</keyword>
<evidence type="ECO:0000313" key="26">
    <source>
        <dbReference type="EMBL" id="ANM62038.1"/>
    </source>
</evidence>
<dbReference type="ProteomicsDB" id="252380"/>
<dbReference type="SMR" id="A0A1P8AZF0"/>
<evidence type="ECO:0000256" key="5">
    <source>
        <dbReference type="ARBA" id="ARBA00022527"/>
    </source>
</evidence>
<keyword evidence="10" id="KW-0732">Signal</keyword>
<reference evidence="26 27" key="1">
    <citation type="journal article" date="1999" name="Nature">
        <title>Sequence and analysis of chromosome 2 of the plant Arabidopsis thaliana.</title>
        <authorList>
            <person name="Lin X."/>
            <person name="Kaul S."/>
            <person name="Rounsley S."/>
            <person name="Shea T.P."/>
            <person name="Benito M.I."/>
            <person name="Town C.D."/>
            <person name="Fujii C.Y."/>
            <person name="Mason T."/>
            <person name="Bowman C.L."/>
            <person name="Barnstead M."/>
            <person name="Feldblyum T.V."/>
            <person name="Buell C.R."/>
            <person name="Ketchum K.A."/>
            <person name="Lee J."/>
            <person name="Ronning C.M."/>
            <person name="Koo H.L."/>
            <person name="Moffat K.S."/>
            <person name="Cronin L.A."/>
            <person name="Shen M."/>
            <person name="Pai G."/>
            <person name="Van Aken S."/>
            <person name="Umayam L."/>
            <person name="Tallon L.J."/>
            <person name="Gill J.E."/>
            <person name="Adams M.D."/>
            <person name="Carrera A.J."/>
            <person name="Creasy T.H."/>
            <person name="Goodman H.M."/>
            <person name="Somerville C.R."/>
            <person name="Copenhaver G.P."/>
            <person name="Preuss D."/>
            <person name="Nierman W.C."/>
            <person name="White O."/>
            <person name="Eisen J.A."/>
            <person name="Salzberg S.L."/>
            <person name="Fraser C.M."/>
            <person name="Venter J.C."/>
        </authorList>
    </citation>
    <scope>NUCLEOTIDE SEQUENCE [LARGE SCALE GENOMIC DNA]</scope>
    <source>
        <strain evidence="27">cv. Columbia</strain>
    </source>
</reference>
<evidence type="ECO:0000256" key="4">
    <source>
        <dbReference type="ARBA" id="ARBA00012513"/>
    </source>
</evidence>
<keyword evidence="7" id="KW-0433">Leucine-rich repeat</keyword>
<evidence type="ECO:0000313" key="25">
    <source>
        <dbReference type="Araport" id="AT2G13800"/>
    </source>
</evidence>
<dbReference type="Pfam" id="PF07714">
    <property type="entry name" value="PK_Tyr_Ser-Thr"/>
    <property type="match status" value="1"/>
</dbReference>
<dbReference type="InterPro" id="IPR032675">
    <property type="entry name" value="LRR_dom_sf"/>
</dbReference>
<keyword evidence="17 26" id="KW-0675">Receptor</keyword>
<evidence type="ECO:0000256" key="2">
    <source>
        <dbReference type="ARBA" id="ARBA00008684"/>
    </source>
</evidence>
<feature type="transmembrane region" description="Helical" evidence="23">
    <location>
        <begin position="99"/>
        <end position="119"/>
    </location>
</feature>
<dbReference type="SMART" id="SM00220">
    <property type="entry name" value="S_TKc"/>
    <property type="match status" value="1"/>
</dbReference>
<dbReference type="PANTHER" id="PTHR48006">
    <property type="entry name" value="LEUCINE-RICH REPEAT-CONTAINING PROTEIN DDB_G0281931-RELATED"/>
    <property type="match status" value="1"/>
</dbReference>
<evidence type="ECO:0000256" key="1">
    <source>
        <dbReference type="ARBA" id="ARBA00004479"/>
    </source>
</evidence>
<dbReference type="ExpressionAtlas" id="A0A1P8AZF0">
    <property type="expression patterns" value="baseline and differential"/>
</dbReference>
<comment type="similarity">
    <text evidence="3">Belongs to the RLP family.</text>
</comment>
<dbReference type="InterPro" id="IPR008271">
    <property type="entry name" value="Ser/Thr_kinase_AS"/>
</dbReference>
<evidence type="ECO:0000256" key="20">
    <source>
        <dbReference type="ARBA" id="ARBA00048679"/>
    </source>
</evidence>
<evidence type="ECO:0000256" key="22">
    <source>
        <dbReference type="RuleBase" id="RU000304"/>
    </source>
</evidence>
<dbReference type="TAIR" id="AT2G13800">
    <property type="gene designation" value="SERK5"/>
</dbReference>
<keyword evidence="14 21" id="KW-0067">ATP-binding</keyword>
<evidence type="ECO:0000313" key="28">
    <source>
        <dbReference type="TAIR" id="AT2G13800"/>
    </source>
</evidence>
<comment type="similarity">
    <text evidence="2">Belongs to the protein kinase superfamily. Ser/Thr protein kinase family.</text>
</comment>
<dbReference type="Gene3D" id="3.30.200.20">
    <property type="entry name" value="Phosphorylase Kinase, domain 1"/>
    <property type="match status" value="1"/>
</dbReference>
<evidence type="ECO:0000256" key="19">
    <source>
        <dbReference type="ARBA" id="ARBA00047899"/>
    </source>
</evidence>
<dbReference type="InterPro" id="IPR001245">
    <property type="entry name" value="Ser-Thr/Tyr_kinase_cat_dom"/>
</dbReference>
<dbReference type="InterPro" id="IPR051824">
    <property type="entry name" value="LRR_Rcpt-Like_S/T_Kinase"/>
</dbReference>
<keyword evidence="6" id="KW-0597">Phosphoprotein</keyword>
<dbReference type="RefSeq" id="NP_001324220.1">
    <property type="nucleotide sequence ID" value="NM_001335401.1"/>
</dbReference>
<dbReference type="EMBL" id="CP002685">
    <property type="protein sequence ID" value="ANM62037.1"/>
    <property type="molecule type" value="Genomic_DNA"/>
</dbReference>
<evidence type="ECO:0000259" key="24">
    <source>
        <dbReference type="PROSITE" id="PS50011"/>
    </source>
</evidence>
<dbReference type="FunFam" id="3.80.10.10:FF:000041">
    <property type="entry name" value="LRR receptor-like serine/threonine-protein kinase ERECTA"/>
    <property type="match status" value="1"/>
</dbReference>
<dbReference type="PROSITE" id="PS00107">
    <property type="entry name" value="PROTEIN_KINASE_ATP"/>
    <property type="match status" value="1"/>
</dbReference>
<protein>
    <recommendedName>
        <fullName evidence="4">non-specific serine/threonine protein kinase</fullName>
        <ecNumber evidence="4">2.7.11.1</ecNumber>
    </recommendedName>
</protein>
<feature type="domain" description="Protein kinase" evidence="24">
    <location>
        <begin position="158"/>
        <end position="455"/>
    </location>
</feature>
<reference evidence="26" key="3">
    <citation type="submission" date="2016-05" db="EMBL/GenBank/DDBJ databases">
        <authorList>
            <person name="Krishnakumar V."/>
            <person name="Cheng C.-Y."/>
            <person name="Chan A.P."/>
            <person name="Schobel S."/>
            <person name="Kim M."/>
            <person name="Ferlanti E.S."/>
            <person name="Belyaeva I."/>
            <person name="Rosen B.D."/>
            <person name="Micklem G."/>
            <person name="Miller J.R."/>
            <person name="Vaughn M."/>
            <person name="Town C.D."/>
        </authorList>
    </citation>
    <scope>NUCLEOTIDE SEQUENCE</scope>
</reference>
<dbReference type="AlphaFoldDB" id="A0A1P8AZF0"/>
<dbReference type="FunFam" id="3.30.200.20:FF:000015">
    <property type="entry name" value="Somatic embryogenesis receptor kinase 1"/>
    <property type="match status" value="1"/>
</dbReference>
<evidence type="ECO:0000313" key="27">
    <source>
        <dbReference type="Proteomes" id="UP000006548"/>
    </source>
</evidence>
<evidence type="ECO:0000256" key="17">
    <source>
        <dbReference type="ARBA" id="ARBA00023170"/>
    </source>
</evidence>
<keyword evidence="29 30" id="KW-1267">Proteomics identification</keyword>
<name>A0A1P8AZF0_ARATH</name>
<comment type="catalytic activity">
    <reaction evidence="20">
        <text>L-seryl-[protein] + ATP = O-phospho-L-seryl-[protein] + ADP + H(+)</text>
        <dbReference type="Rhea" id="RHEA:17989"/>
        <dbReference type="Rhea" id="RHEA-COMP:9863"/>
        <dbReference type="Rhea" id="RHEA-COMP:11604"/>
        <dbReference type="ChEBI" id="CHEBI:15378"/>
        <dbReference type="ChEBI" id="CHEBI:29999"/>
        <dbReference type="ChEBI" id="CHEBI:30616"/>
        <dbReference type="ChEBI" id="CHEBI:83421"/>
        <dbReference type="ChEBI" id="CHEBI:456216"/>
        <dbReference type="EC" id="2.7.11.1"/>
    </reaction>
</comment>
<evidence type="ECO:0000256" key="14">
    <source>
        <dbReference type="ARBA" id="ARBA00022840"/>
    </source>
</evidence>
<proteinExistence type="evidence at protein level"/>
<evidence type="ECO:0000256" key="15">
    <source>
        <dbReference type="ARBA" id="ARBA00022989"/>
    </source>
</evidence>
<dbReference type="Proteomes" id="UP000006548">
    <property type="component" value="Chromosome 2"/>
</dbReference>
<organism evidence="26 27">
    <name type="scientific">Arabidopsis thaliana</name>
    <name type="common">Mouse-ear cress</name>
    <dbReference type="NCBI Taxonomy" id="3702"/>
    <lineage>
        <taxon>Eukaryota</taxon>
        <taxon>Viridiplantae</taxon>
        <taxon>Streptophyta</taxon>
        <taxon>Embryophyta</taxon>
        <taxon>Tracheophyta</taxon>
        <taxon>Spermatophyta</taxon>
        <taxon>Magnoliopsida</taxon>
        <taxon>eudicotyledons</taxon>
        <taxon>Gunneridae</taxon>
        <taxon>Pentapetalae</taxon>
        <taxon>rosids</taxon>
        <taxon>malvids</taxon>
        <taxon>Brassicales</taxon>
        <taxon>Brassicaceae</taxon>
        <taxon>Camelineae</taxon>
        <taxon>Arabidopsis</taxon>
    </lineage>
</organism>